<keyword evidence="20" id="KW-0325">Glycoprotein</keyword>
<keyword evidence="19" id="KW-1015">Disulfide bond</keyword>
<dbReference type="InterPro" id="IPR045357">
    <property type="entry name" value="Aminopeptidase_N-like_N"/>
</dbReference>
<evidence type="ECO:0000256" key="13">
    <source>
        <dbReference type="ARBA" id="ARBA00022801"/>
    </source>
</evidence>
<dbReference type="PANTHER" id="PTHR11533:SF290">
    <property type="entry name" value="AMINOPEPTIDASE"/>
    <property type="match status" value="1"/>
</dbReference>
<dbReference type="FunFam" id="2.60.40.1730:FF:000001">
    <property type="entry name" value="Leucyl-cystinyl aminopeptidase"/>
    <property type="match status" value="2"/>
</dbReference>
<keyword evidence="9" id="KW-0645">Protease</keyword>
<dbReference type="FunFam" id="1.25.50.20:FF:000001">
    <property type="entry name" value="Aminopeptidase"/>
    <property type="match status" value="4"/>
</dbReference>
<feature type="domain" description="Peptidase M1 membrane alanine aminopeptidase" evidence="26">
    <location>
        <begin position="6511"/>
        <end position="6728"/>
    </location>
</feature>
<feature type="domain" description="ERAP1-like C-terminal" evidence="28">
    <location>
        <begin position="4366"/>
        <end position="4470"/>
    </location>
</feature>
<evidence type="ECO:0000256" key="15">
    <source>
        <dbReference type="ARBA" id="ARBA00022968"/>
    </source>
</evidence>
<keyword evidence="11 23" id="KW-0479">Metal-binding</keyword>
<feature type="domain" description="Aminopeptidase N-like N-terminal" evidence="29">
    <location>
        <begin position="450"/>
        <end position="641"/>
    </location>
</feature>
<feature type="domain" description="Peptidase M1 membrane alanine aminopeptidase" evidence="26">
    <location>
        <begin position="2344"/>
        <end position="2562"/>
    </location>
</feature>
<feature type="domain" description="Peptidase M1 membrane alanine aminopeptidase" evidence="26">
    <location>
        <begin position="4131"/>
        <end position="4245"/>
    </location>
</feature>
<feature type="domain" description="ERAP1-like C-terminal" evidence="28">
    <location>
        <begin position="981"/>
        <end position="1190"/>
    </location>
</feature>
<keyword evidence="14 23" id="KW-0862">Zinc</keyword>
<feature type="domain" description="Peptidase M1 membrane alanine aminopeptidase" evidence="26">
    <location>
        <begin position="5571"/>
        <end position="5772"/>
    </location>
</feature>
<dbReference type="GO" id="GO:0006508">
    <property type="term" value="P:proteolysis"/>
    <property type="evidence" value="ECO:0007669"/>
    <property type="project" value="UniProtKB-KW"/>
</dbReference>
<keyword evidence="17" id="KW-0482">Metalloprotease</keyword>
<feature type="domain" description="ERAP1-like C-terminal" evidence="28">
    <location>
        <begin position="3506"/>
        <end position="3812"/>
    </location>
</feature>
<evidence type="ECO:0000256" key="16">
    <source>
        <dbReference type="ARBA" id="ARBA00022989"/>
    </source>
</evidence>
<feature type="domain" description="Aminopeptidase N-like N-terminal" evidence="29">
    <location>
        <begin position="3006"/>
        <end position="3127"/>
    </location>
</feature>
<dbReference type="GO" id="GO:0070006">
    <property type="term" value="F:metalloaminopeptidase activity"/>
    <property type="evidence" value="ECO:0007669"/>
    <property type="project" value="TreeGrafter"/>
</dbReference>
<dbReference type="EC" id="3.4.11.2" evidence="5"/>
<gene>
    <name evidence="30" type="ORF">TMSB3V08_LOCUS5</name>
</gene>
<evidence type="ECO:0000256" key="3">
    <source>
        <dbReference type="ARBA" id="ARBA00004609"/>
    </source>
</evidence>
<dbReference type="PANTHER" id="PTHR11533">
    <property type="entry name" value="PROTEASE M1 ZINC METALLOPROTEASE"/>
    <property type="match status" value="1"/>
</dbReference>
<feature type="domain" description="Peptidase M1 membrane alanine aminopeptidase" evidence="26">
    <location>
        <begin position="1465"/>
        <end position="1689"/>
    </location>
</feature>
<keyword evidence="15" id="KW-0735">Signal-anchor</keyword>
<dbReference type="GO" id="GO:0005737">
    <property type="term" value="C:cytoplasm"/>
    <property type="evidence" value="ECO:0007669"/>
    <property type="project" value="TreeGrafter"/>
</dbReference>
<feature type="domain" description="ERAP1-like C-terminal" evidence="28">
    <location>
        <begin position="5873"/>
        <end position="6195"/>
    </location>
</feature>
<feature type="domain" description="Peptidase M1 membrane alanine aminopeptidase" evidence="26">
    <location>
        <begin position="673"/>
        <end position="897"/>
    </location>
</feature>
<feature type="domain" description="Aminopeptidase N-like N-terminal" evidence="29">
    <location>
        <begin position="3855"/>
        <end position="4047"/>
    </location>
</feature>
<dbReference type="Gene3D" id="1.10.390.10">
    <property type="entry name" value="Neutral Protease Domain 2"/>
    <property type="match status" value="7"/>
</dbReference>
<keyword evidence="12" id="KW-0732">Signal</keyword>
<feature type="binding site" evidence="23">
    <location>
        <position position="5637"/>
    </location>
    <ligand>
        <name>Zn(2+)</name>
        <dbReference type="ChEBI" id="CHEBI:29105"/>
        <note>catalytic</note>
    </ligand>
</feature>
<dbReference type="Pfam" id="PF03372">
    <property type="entry name" value="Exo_endo_phos"/>
    <property type="match status" value="1"/>
</dbReference>
<dbReference type="Gene3D" id="2.60.40.1910">
    <property type="match status" value="8"/>
</dbReference>
<feature type="domain" description="ERAP1-like C-terminal" evidence="28">
    <location>
        <begin position="2651"/>
        <end position="2961"/>
    </location>
</feature>
<evidence type="ECO:0000256" key="9">
    <source>
        <dbReference type="ARBA" id="ARBA00022670"/>
    </source>
</evidence>
<feature type="active site" description="Proton acceptor" evidence="22">
    <location>
        <position position="5638"/>
    </location>
</feature>
<evidence type="ECO:0000256" key="6">
    <source>
        <dbReference type="ARBA" id="ARBA00015611"/>
    </source>
</evidence>
<feature type="domain" description="Peptidase M1 membrane alanine aminopeptidase" evidence="26">
    <location>
        <begin position="3183"/>
        <end position="3346"/>
    </location>
</feature>
<comment type="catalytic activity">
    <reaction evidence="1">
        <text>Release of an N-terminal amino acid, Xaa-|-Yaa- from a peptide, amide or arylamide. Xaa is preferably Ala, but may be most amino acids including Pro (slow action). When a terminal hydrophobic residue is followed by a prolyl residue, the two may be released as an intact Xaa-Pro dipeptide.</text>
        <dbReference type="EC" id="3.4.11.2"/>
    </reaction>
</comment>
<keyword evidence="18" id="KW-0472">Membrane</keyword>
<evidence type="ECO:0000256" key="24">
    <source>
        <dbReference type="PIRSR" id="PIRSR634016-4"/>
    </source>
</evidence>
<evidence type="ECO:0000256" key="4">
    <source>
        <dbReference type="ARBA" id="ARBA00010136"/>
    </source>
</evidence>
<dbReference type="GO" id="GO:0005886">
    <property type="term" value="C:plasma membrane"/>
    <property type="evidence" value="ECO:0007669"/>
    <property type="project" value="UniProtKB-SubCell"/>
</dbReference>
<dbReference type="InterPro" id="IPR024571">
    <property type="entry name" value="ERAP1-like_C_dom"/>
</dbReference>
<evidence type="ECO:0000256" key="12">
    <source>
        <dbReference type="ARBA" id="ARBA00022729"/>
    </source>
</evidence>
<evidence type="ECO:0000256" key="8">
    <source>
        <dbReference type="ARBA" id="ARBA00022622"/>
    </source>
</evidence>
<dbReference type="FunFam" id="2.60.40.1910:FF:000008">
    <property type="entry name" value="Aminopeptidase"/>
    <property type="match status" value="8"/>
</dbReference>
<evidence type="ECO:0000256" key="17">
    <source>
        <dbReference type="ARBA" id="ARBA00023049"/>
    </source>
</evidence>
<dbReference type="SUPFAM" id="SSF55486">
    <property type="entry name" value="Metalloproteases ('zincins'), catalytic domain"/>
    <property type="match status" value="7"/>
</dbReference>
<evidence type="ECO:0000259" key="27">
    <source>
        <dbReference type="Pfam" id="PF03372"/>
    </source>
</evidence>
<feature type="site" description="Transition state stabilizer" evidence="24">
    <location>
        <position position="5723"/>
    </location>
</feature>
<evidence type="ECO:0000259" key="26">
    <source>
        <dbReference type="Pfam" id="PF01433"/>
    </source>
</evidence>
<dbReference type="EMBL" id="OB792636">
    <property type="protein sequence ID" value="CAD7423009.1"/>
    <property type="molecule type" value="Genomic_DNA"/>
</dbReference>
<reference evidence="30" key="1">
    <citation type="submission" date="2020-11" db="EMBL/GenBank/DDBJ databases">
        <authorList>
            <person name="Tran Van P."/>
        </authorList>
    </citation>
    <scope>NUCLEOTIDE SEQUENCE</scope>
</reference>
<dbReference type="Pfam" id="PF11838">
    <property type="entry name" value="ERAP1_C"/>
    <property type="match status" value="10"/>
</dbReference>
<dbReference type="PRINTS" id="PR00756">
    <property type="entry name" value="ALADIPTASE"/>
</dbReference>
<dbReference type="CDD" id="cd09601">
    <property type="entry name" value="M1_APN-Q_like"/>
    <property type="match status" value="7"/>
</dbReference>
<feature type="domain" description="Aminopeptidase N-like N-terminal" evidence="29">
    <location>
        <begin position="5353"/>
        <end position="5533"/>
    </location>
</feature>
<feature type="domain" description="ERAP1-like C-terminal" evidence="28">
    <location>
        <begin position="6819"/>
        <end position="6920"/>
    </location>
</feature>
<dbReference type="InterPro" id="IPR036691">
    <property type="entry name" value="Endo/exonu/phosph_ase_sf"/>
</dbReference>
<dbReference type="InterPro" id="IPR034016">
    <property type="entry name" value="M1_APN-typ"/>
</dbReference>
<dbReference type="FunFam" id="2.60.40.1730:FF:000013">
    <property type="entry name" value="Aminopeptidase"/>
    <property type="match status" value="1"/>
</dbReference>
<dbReference type="FunFam" id="2.60.40.1730:FF:000012">
    <property type="entry name" value="Aminopeptidase N"/>
    <property type="match status" value="3"/>
</dbReference>
<feature type="domain" description="ERAP1-like C-terminal" evidence="28">
    <location>
        <begin position="6934"/>
        <end position="7094"/>
    </location>
</feature>
<feature type="binding site" evidence="23">
    <location>
        <position position="5641"/>
    </location>
    <ligand>
        <name>Zn(2+)</name>
        <dbReference type="ChEBI" id="CHEBI:29105"/>
        <note>catalytic</note>
    </ligand>
</feature>
<sequence length="7193" mass="818464">MSGPTVIHLTKVSSFLLSRGSGNKTAEPDDLFAALHEQHLEDLETRATEALPVPMKTIMDTWTLQSGHPVLTVTRNYTTRTATVSQERFLLRRSESTPETSPRTWWIPLSYTSLASLDFNTTTAREWLSDEETQKTTSDLNATSNDWVIFNIQQTGFYRVNYDARNWALLTNYLNSDSFTNIHVLNRAQLLDDAFNLARAGVLNYGTALSLTKYLARETDYIPWFSALTGFTYLDRRIRGLSEYDHHTFKNYILGLLNHTNEVLGLTEDESDGHVTKLNRNLILTWQCNYEVSSCIDMSINEFNKLMDDPDNYKVAPDLKTVVYCNALRYGGEEEWNFLWNRYLTHNLNTEQVLILGVLGCTRNETLAHSNASVPSVVSGIAGAISSQEQLDKLEQFISDNAEELGSSTTTSALNNLQSAKINLEWLNTHGSTIMTWIKQQNYRLPTHIVPYHYNVVLKPNLDDETFQFTGRVEISFNVTETTDRVQLHADDLEINEDTIAVEALTLWGEFDNHTVTQDSLRHIYDIKFSDSFRVGHRYRLHLNYKGYHREDMAGFYRSYYYKNGVKRWLASTQFQPTSARRAFPCFDEPGLKAIFKVSIGVDTERHALANMPVESIDMNEEPGIAWHHFQETPMPISTYLIAFVVSDFTNLSSSDGFYSTWQREAAVGQAQYSIEVTPRLMRALEAYTGQEYFLPKLDQVAVPDFDAGAMENWGLITYREIYILYQERVSRAMDKQNVATIIAHELAHKWFGNLVSPKWWKYLWLNEGFATFFEYFTTASVETRWRLDHQFVPYAVQSALSSDSLQSSHPMTVDVGSPNEISAIFSTVSYSKAGSVIRMIEHCLTPETFRKGISQYVASHGNQTSEPDYLFRALQEQYENEVESPEFDVKTVLDTWSTQKGYPVITVTRDYSQGQTIVRQERFLRNMSESPTDTRDYKWWVPLTYTTQSQMDFNTTTAKTWLEASQDSSLVDVSAASNEWILFNIQETGFYRVNYDARNWALLTNYLNSESFTNIHVLNRAQLLDDAFNLARAGVLNYGTALSLTKYLARETDYIPWYSALTGFNYLDRRIRGMSEYDHHTFKKYILKLFEHVQDSLGYDELEIDSHTTKINRNLIMSWLCNYEVKSCTDYATREFAALMDNPDSYYISPNLKSVVYCNGLRFGGESNNVNTEQVIILGVLGCTTDETLAHSNNNSTSSIVSVISGISGSISSQEEVDRLKQFISDVVAQEFGVNVATSALNSLRTAENNLLWLNTYGSTIMTWIKQQDYRLPTGIVPDNYYVVLKPNLDGDTFQFEGRVNILINVTENTDRITLHADDLDIDDETIHVQGGSEVSVVTVTRDTIRHFYDLKLNQELLAGRSYRILLFYKGYHREDMAGFYRSYYYKNGEKRWLASSQFQPTSARRAFPCFDEPELKAKFRVTIGRTNDTHALSNMPVQSTVIDSSDGFYSTWQRADAISQAQYSIDVSPLIMKSLENFTELDYFLPKMDQVAVPDFSAGAMENWGLVTYREQYILHEEGVSTSINKQSVATIIAHEFAHKWFGNLVSPTWWRYTWLNEGFARYFQFFTTHTVETTWRMEDQFVVRQVHTSLSSDSLESAHALSTDVGSPSSVSSIFSTITYNKGASVIRMMEHFMTHETFRKGLSSYLAAYGNRTAEPDDLFANLDSQYLLDFPNRPVSVKTVMDTWTLQSGHPVITITRNYISGAITVTQERFYLRRSGDSTDTHDYKWWVPLTYTSNTNRDFLSTTTRTWMNSASSQITINNLGASANDWVIFNVQQIGFYRVNYDAQNWALLTNYLNSESFTNIHVLNRAQLLDDAFNLARAEILDYATALEITKYLSRETDYIPWFSALTGFTYLDRRFRGYGDYNYTSYLVGLMSTTYQTLSLEEGADDDHTTKLNRNLILTWLCNYGVEDCTNMAKSEFNKLLLDSEYRVTPDLKTVVYCNALRYGGEEEWNFLWNRYLTHNVNTEQVLILGVLGCTRNETLAHGYLRKTITSDSGIRSQDISSIYPSVYNNVYGVDFAINFLSQNFKDIIEFNASVSSVVSGIAGAISSQEQLDKLEQFINDNAEELGSGTTTSALNNLQTAKRNLDWLNTHGSTIMTWIKQQNYRLPTHIVPYHYNVVLKPNLDDDTFQFTGRVEISFNVTENTDRVQLHANDLEIDEDTIAIEALTVWDSLDNFTTTEDSLRHIYDIKLSDYLIAGRQYKLHLNYKGYHREDMAGFYRSYYYRNGVKRWLASTHFQATSARRAFPCFDEPALKAQFKISIARTEDRHALSNMPVETTEQDDVTGLWWDHFQETPMPMSTYLVAFVVSDFVNLTSDDGKYSTWQRCDAVEQAQYSIDVSPSVMAVLENFTELDYFLPKVDQVAIPDFSAGAMENWGLVTYRERNILFVEGVTPSNYKQTTLQVIAHEFAHKWFGNLVSPDWWSYLWLNEGFARYFQYFTPAEVEPDWRLKEQFVVAQVHTAMSVDSLASTHAMSADVGSPTEIRTLFSSISYNKAAAVIRMTEHFITHDNFQEGLVNYLKDRGNDSATPDHLFESLNVNNEGHSVKTVLDTWSLQEGYPIITVIRNYDVNNLFRTATVHQERFYLRSSERASNTQEYRWWVPLTYTSQSERNFNSTTTRDWLRVSQESSLITDIGANATEWLIFNIQEIGFYRVNYDDTNWNMIISHLNSDQFTDIHVLNRAQLLDDSLNLARAGILDYNTALNLTLYLTRETDYIPWYTALSSFTFLDRRLRGLGDTEHSYFKDYILELMESARQSLGLTEDLSDDHITKLHRNQILTRQCNYGVQSCIDMATSEFTNLMNNPNNYLVDPDLKTVVYCNALRYGGEEEWNFLWNRYLTHNVNTEQVLILGVLGCTRNETLAHGYLAKTINSDSGIRTQDLSTVSSSVYNNPYGVDFAISFLSQNYRQMIYFNNSTSTVTSLISNIAGVLSTQAQLNELRGFITNNSAELGTTVTATALNSLQTAQNNLDWLAEHGTTITNWLKSRRYRLPTDILPDRYVIELIPYIDNNNFTFNGRVEIFLNVTEATNAIRLHANDLEINETSVTVEPVVADGTTVEATIQSQAYSEDLQIYTIILSDNLVVGDQYKLSISFLGHLRSDMQGFYRSYYDVEGERSPALGLTWDHFEETPMPMSSYLVAFVVSDFVALNRTLEDTGVVFRNWQRAAAINQSMYSIDISPRIMTYLDNFTGIPYFLPKVDQVAVPDFSAGAMENWGLVTYRERNILHEVGVASAENKQRTADIISHEFAHKWFGNLVSPKWWGHLWLNEGFARYFQYFATAQVETDWRYGEQFVVRQVHQALSSDSLESSHPMTHEVSTPSEVWGMFSTISYAKEVSCELSVSTKEAMGLLYLRILRASVIRMAEHCLGSTAFQNGLQEYLSNHGNKTTEPDYLFNVLQSHATGIDIKAILDTWTLQKNYPVITVTRNYGTGEVTVRQERFLLRRSGVSDSHVYRWYVPLTYTTQTQIDFNTTSTKQWLPDSLTQATIGETVSANQWILFNIQQTGFYRVNYDAQNWALLTNYLNSDSFTNIHVLNRAQLLDDAFNLARAEILDYTTALEITKYLSRETDYIPWYSALSSLSYLNNRLRGASEYDYYVFKNYLKGLLDLVYTEVGLEVQTSDGHVTKLLRNSISTWACNLGDQTCIDFSRKELAAYMADPENYLVDPDVKSVVFCNGLRYGGEEEWNFLWGQYLKSEVSTEQVLILGILGCTNTESLAHRYLNLTITEDSGIRTQDISLVAPSVYNNPAGVDFAINYLFSHYQDIANYNGGSYSSVISLISGIGGALSNQNQYQRLRDFIEEAGLGTSAWNALATAERNLLWLETNGPSITAWLRSQNYRLPKTIVPDTYSVKLIPYFEGDVFTFDGEVLIIVNVTTATNRITLHVNDLEIEDSNVSVRPLDSAEKLTLGVITRDELRHFLDIFVPSGLAAGQQYEVNIQYQGYLRDDMFGFYRSYFYLKGEKRWLGATQFEPTNIRRAFPSFDEPSYKAKFKMSIARPADYHSLSNTRKIEQEIPEQTEDGRIWDHFEETPYMSTYLIAFVVSDFDKVTNAAGNVTIWQREEATPQASYALSISQPTVTAMERLIGHDYQLPNSASTSHIIKWDECEKIFSDILDLNISSVGRVSAFGAKDLGERLILWDETVSTTSNKQTIATIVAHEIAHKWFGNLVTLQWWNYLWLNEGFATYFETFATALVEPDWRLEEQFVIMNHQSALSSDALETSRPMMYDVATPSEICGYSNSEPDNLFAALQGQLLLDSPDADLNVKTVMDTWINQMGYPVVTVTRNYSSASASVSQERFLIQRNPNSTDNHDYKWWIPLSYTGKTGANFNVTTPARWLRANESQIVIENIAESSDWIIFNLQESAYYRVNYDANNWNSLISQLNSEDYTVIPPVNRAQLLDDSLNLARAGILDYATALGVTSYLSKESDYIPWASAFTAFSLLDRRLKGAADEDYQLFKPQLNSSAMDTEQGRGTEDPLNILFWNANGLVLQEHEFRKLLETYGVDIALICETHLSEQKKMRFYGYEMYRNDRPVGRGGGTAVLVRSNLAHYQTNLPAMDYIESTSIAIPTGRTQIVFTAVYRSPAVPFTIEDLDRLTSRKDFLIAGDLNCKHTSWNSRVSNQAGRTLAGQASTKNFTVLATNEPTYYPSNYRHLPDVLDVVLTDLDTLPEDLEALNELDSDHLPVFGRISLKTNPRLAYHRRKIPRSDWEEYRRVLTEAIPLNMEVNSPEEVDSSITLLTATILEAYRGTTVFETPPVTLKRDDPELSFMIALKREARREWQQHRDPRHRAEYNRLRALVRRKAKALKISNWNEFVTNTLAVDGNVWKASRQLKGTKGKTGTTVIHGRRGLVYRGEAKAEAIAESLEDQFKANSEPQDEEFTRTVRRTVGVYLAEPVIELPPPITRNEVSYQFVVLEEDIPYKNAMKYLGVMIDSRLAWKEHVNYTRKKAMGAFIANYGLLKTPVLGINNKMLLYKSLVQPILLYGCEAWGYAPESVLGTLQTVQNKVIRSILGVNTRSSNEFIHATTGCATLQEIFRQRGDKFYKRARECMRARSSYYTQTLLLPTYKPSPTNSIFPSQSTYTLTHKGYDLILADVSSTVYCNALRQGGYNEWNHLWSRYMSSNVGTEQVLLLNVLGCSNNENIINSYLSLSITPDSGIRSQDASSVFVAVYSNPAGVDLAFNFLRDNYQSISEFYGGMGSIGNILTGIAARLSTREQADALREFVEENQNNLGTALGASQRALETVEENLVWLGQNGEDIFNWLRDVSPTTSTSSSTSTESTNTMSTGTTSTGTTSTGTTSAMTTSASTTTEPTATEPIAPDTTTQRDSANSFTGIPFHPEQFKFKGNVTITLNITEATDRVTLHANIMEIDNWTITKTSTEGVPVSVNETFQTESTDDHQFFILYLNDTMTEGSQYAVSLWFTGELRDDMFGFYRSSYTFNNEVRWIAATQFSMTQARRAFPCFDEPEFKAKFQINIAHYNNLTALSNMPRMATSDPDPELNGRVWDRFYETVPMSTYLVGFVVTDFKNITNDYANFTVWAREDSIENGNFSQIIGMDLLQELERYTGIGYPLPKIDQVALPDFAAGAMENWGLVTYRETSLLFDEKESTSTNRANIAMIIGHELSHMWFGNLVSPDWWRYTWLKEGFARYFQYFITDQLEPTWRLKDIFVVAQQHEAFSTDSLNTTDSLNNDCNTPNEILAKFSTIAYNKGACVLRLIRHAITEETFRKGLQRYLNERQYSTAEPYHLYSALQEQATADNRLSGVEGTVEILFEKWASQPGYPVITVTRNYEENSATITQARFFLATSDDSSLKWNIPLSWTSQSGSPGGFNITTPKEWFYDTDVTKIITDIATNDEWVVFNNQESGYYRVNYDSENWNRIASFLESNVYENIHVVNRAQLLNDAFNLARAGQLSYETVLNVTRYLSREKDYIPWHSAFSGLSFINRFLRSSDEYSLFVTYLLGLIESLYDSVGFEQGDSDDYTTILVRANALSWACNLGHEDCVIRGRALFNTWINTANPDEQNPILSNLRRVIYCSAVSNGDMADWNFLWDRYNNATLTATRTLIISALGCTKNTTILESYLFKSIDETSGIRKQDAAMVFSAVYANRQGVDIALDFLVQNFDNVTIFYGGLGALGNAILDLGDRLTLKSQVEKLRQFIEDNKSKLGTSLLSARKGLETAEENILWLDKNGETILSWLRKQTSDLETTALARTTAETLPVSMGTPRIILLACVTALIGAATANPHHAFAREKREAGVNYRLPTSISPISYIVYLVPFHPEQFKFTGNVTITVNATEVTNSVRLHANRLDIGSWGITNKVATELPVSVVGAPVTDNSTTTDLHFLTLNLSRNLTLGQQYDISFNFTGTLEDDMYGFYRSSYTVDDEVRWIAATQFESTSARRAFPCFDEPAFKAKFQINIARFTNMSAISNMPLLKTSSPDPELDGRVWEVFQDTTLPMSTYLVAFIVSDFASKSNAYGNFTVWARQEAIDQGDYSQDVGMKSLAILNDYTGIKYALPKVDQVALPDFAAGAMENWGLVTYRETGLLYDEKESTASNKASIAMVIAHELTHQWFGNLVTLHWWQYAWLNEGFARYFQYVIINEIEPSWRMLDQFVVSQQQSIFSTDSLNTTASLNSECSTPGEISSKFGSNTYSKGASVIRMIRHALTEETFKKGLRQYLNARQTMTAEPTHLYSALHQHAQADGRLSDVEDTVETLFANWFSQPGYPVIMVTRNYEDNSVVIKQSRFYMSKNQASAETWSIPLSWTLQENAPYGFNTTTPERWLHDYEKSIEINNVTANNQWIIFNNQESGYYRVNYDSTNWYRIISFLKSDSYENIHVLNRAQLLDDALNLARAGQLSYETALSLSQYLTREEDYIPWYSAFTGFSFISRLLANSNGYEQFKMTWWSRGKVSDFYAEGPGFNPCISPNLKSVVYCTAIANGGSTEWDFLWERYGNSTLASTRTLILSALGCSKSTTILNNYLKKSVTNNSGIRKQDASYVFSAVYSNTGINTALDFLIDNSQKIKEFYGGMNAVTNSLTGIASRLTTTEQVAKLEKFIAENPDILESAQTGMNAIESAKSNLNWNNDNYDTIVTWLKNSNPSNSVSINKATMQRITPAFKHQEVFPETSELKACAVELNTTSALANYATGAGQFGTNIKSQRRGSWAVCAKASIV</sequence>
<dbReference type="GO" id="GO:0042277">
    <property type="term" value="F:peptide binding"/>
    <property type="evidence" value="ECO:0007669"/>
    <property type="project" value="TreeGrafter"/>
</dbReference>
<evidence type="ECO:0000256" key="18">
    <source>
        <dbReference type="ARBA" id="ARBA00023136"/>
    </source>
</evidence>
<feature type="binding site" evidence="23">
    <location>
        <position position="5660"/>
    </location>
    <ligand>
        <name>Zn(2+)</name>
        <dbReference type="ChEBI" id="CHEBI:29105"/>
        <note>catalytic</note>
    </ligand>
</feature>
<feature type="compositionally biased region" description="Low complexity" evidence="25">
    <location>
        <begin position="5281"/>
        <end position="5337"/>
    </location>
</feature>
<dbReference type="GO" id="GO:0043171">
    <property type="term" value="P:peptide catabolic process"/>
    <property type="evidence" value="ECO:0007669"/>
    <property type="project" value="TreeGrafter"/>
</dbReference>
<dbReference type="SUPFAM" id="SSF63737">
    <property type="entry name" value="Leukotriene A4 hydrolase N-terminal domain"/>
    <property type="match status" value="7"/>
</dbReference>
<feature type="domain" description="Aminopeptidase N-like N-terminal" evidence="29">
    <location>
        <begin position="2121"/>
        <end position="2312"/>
    </location>
</feature>
<keyword evidence="21" id="KW-0449">Lipoprotein</keyword>
<dbReference type="GO" id="GO:0008270">
    <property type="term" value="F:zinc ion binding"/>
    <property type="evidence" value="ECO:0007669"/>
    <property type="project" value="InterPro"/>
</dbReference>
<evidence type="ECO:0000256" key="20">
    <source>
        <dbReference type="ARBA" id="ARBA00023180"/>
    </source>
</evidence>
<protein>
    <recommendedName>
        <fullName evidence="6">Aminopeptidase N</fullName>
        <ecNumber evidence="5">3.4.11.2</ecNumber>
    </recommendedName>
</protein>
<evidence type="ECO:0000256" key="22">
    <source>
        <dbReference type="PIRSR" id="PIRSR634016-1"/>
    </source>
</evidence>
<organism evidence="30">
    <name type="scientific">Timema monikensis</name>
    <dbReference type="NCBI Taxonomy" id="170555"/>
    <lineage>
        <taxon>Eukaryota</taxon>
        <taxon>Metazoa</taxon>
        <taxon>Ecdysozoa</taxon>
        <taxon>Arthropoda</taxon>
        <taxon>Hexapoda</taxon>
        <taxon>Insecta</taxon>
        <taxon>Pterygota</taxon>
        <taxon>Neoptera</taxon>
        <taxon>Polyneoptera</taxon>
        <taxon>Phasmatodea</taxon>
        <taxon>Timematodea</taxon>
        <taxon>Timematoidea</taxon>
        <taxon>Timematidae</taxon>
        <taxon>Timema</taxon>
    </lineage>
</organism>
<keyword evidence="13" id="KW-0378">Hydrolase</keyword>
<dbReference type="Gene3D" id="1.25.50.20">
    <property type="match status" value="11"/>
</dbReference>
<dbReference type="SUPFAM" id="SSF56219">
    <property type="entry name" value="DNase I-like"/>
    <property type="match status" value="1"/>
</dbReference>
<comment type="similarity">
    <text evidence="4">Belongs to the peptidase M1 family.</text>
</comment>
<dbReference type="FunFam" id="1.10.390.10:FF:000019">
    <property type="entry name" value="Aminopeptidase"/>
    <property type="match status" value="6"/>
</dbReference>
<proteinExistence type="inferred from homology"/>
<evidence type="ECO:0000256" key="21">
    <source>
        <dbReference type="ARBA" id="ARBA00023288"/>
    </source>
</evidence>
<evidence type="ECO:0000256" key="14">
    <source>
        <dbReference type="ARBA" id="ARBA00022833"/>
    </source>
</evidence>
<dbReference type="InterPro" id="IPR050344">
    <property type="entry name" value="Peptidase_M1_aminopeptidases"/>
</dbReference>
<keyword evidence="8" id="KW-0336">GPI-anchor</keyword>
<keyword evidence="10" id="KW-0812">Transmembrane</keyword>
<dbReference type="Pfam" id="PF01433">
    <property type="entry name" value="Peptidase_M1"/>
    <property type="match status" value="7"/>
</dbReference>
<evidence type="ECO:0000256" key="25">
    <source>
        <dbReference type="SAM" id="MobiDB-lite"/>
    </source>
</evidence>
<keyword evidence="7" id="KW-1003">Cell membrane</keyword>
<dbReference type="GO" id="GO:0098552">
    <property type="term" value="C:side of membrane"/>
    <property type="evidence" value="ECO:0007669"/>
    <property type="project" value="UniProtKB-KW"/>
</dbReference>
<keyword evidence="16" id="KW-1133">Transmembrane helix</keyword>
<dbReference type="Gene3D" id="2.60.40.1730">
    <property type="entry name" value="tricorn interacting facor f3 domain"/>
    <property type="match status" value="7"/>
</dbReference>
<evidence type="ECO:0000256" key="10">
    <source>
        <dbReference type="ARBA" id="ARBA00022692"/>
    </source>
</evidence>
<evidence type="ECO:0000313" key="30">
    <source>
        <dbReference type="EMBL" id="CAD7423009.1"/>
    </source>
</evidence>
<comment type="cofactor">
    <cofactor evidence="23">
        <name>Zn(2+)</name>
        <dbReference type="ChEBI" id="CHEBI:29105"/>
    </cofactor>
    <text evidence="23">Binds 1 zinc ion per subunit.</text>
</comment>
<feature type="domain" description="Aminopeptidase N-like N-terminal" evidence="29">
    <location>
        <begin position="1278"/>
        <end position="1457"/>
    </location>
</feature>
<evidence type="ECO:0000256" key="11">
    <source>
        <dbReference type="ARBA" id="ARBA00022723"/>
    </source>
</evidence>
<feature type="domain" description="ERAP1-like C-terminal" evidence="28">
    <location>
        <begin position="1774"/>
        <end position="2079"/>
    </location>
</feature>
<name>A0A7R9HHH0_9NEOP</name>
<accession>A0A7R9HHH0</accession>
<feature type="region of interest" description="Disordered" evidence="25">
    <location>
        <begin position="5281"/>
        <end position="5346"/>
    </location>
</feature>
<dbReference type="Gene3D" id="3.60.10.10">
    <property type="entry name" value="Endonuclease/exonuclease/phosphatase"/>
    <property type="match status" value="1"/>
</dbReference>
<evidence type="ECO:0000259" key="28">
    <source>
        <dbReference type="Pfam" id="PF11838"/>
    </source>
</evidence>
<dbReference type="Pfam" id="PF17900">
    <property type="entry name" value="Peptidase_M1_N"/>
    <property type="match status" value="7"/>
</dbReference>
<dbReference type="InterPro" id="IPR005135">
    <property type="entry name" value="Endo/exonuclease/phosphatase"/>
</dbReference>
<evidence type="ECO:0000256" key="5">
    <source>
        <dbReference type="ARBA" id="ARBA00012564"/>
    </source>
</evidence>
<evidence type="ECO:0000259" key="29">
    <source>
        <dbReference type="Pfam" id="PF17900"/>
    </source>
</evidence>
<evidence type="ECO:0000256" key="19">
    <source>
        <dbReference type="ARBA" id="ARBA00023157"/>
    </source>
</evidence>
<dbReference type="GO" id="GO:0005615">
    <property type="term" value="C:extracellular space"/>
    <property type="evidence" value="ECO:0007669"/>
    <property type="project" value="TreeGrafter"/>
</dbReference>
<feature type="domain" description="ERAP1-like C-terminal" evidence="28">
    <location>
        <begin position="5103"/>
        <end position="5260"/>
    </location>
</feature>
<comment type="subcellular location">
    <subcellularLocation>
        <location evidence="3">Cell membrane</location>
        <topology evidence="3">Lipid-anchor</topology>
        <topology evidence="3">GPI-anchor</topology>
    </subcellularLocation>
    <subcellularLocation>
        <location evidence="2">Membrane</location>
        <topology evidence="2">Single-pass type II membrane protein</topology>
    </subcellularLocation>
</comment>
<feature type="domain" description="Aminopeptidase N-like N-terminal" evidence="29">
    <location>
        <begin position="6286"/>
        <end position="6479"/>
    </location>
</feature>
<feature type="domain" description="ERAP1-like C-terminal" evidence="28">
    <location>
        <begin position="147"/>
        <end position="367"/>
    </location>
</feature>
<evidence type="ECO:0000256" key="2">
    <source>
        <dbReference type="ARBA" id="ARBA00004606"/>
    </source>
</evidence>
<feature type="domain" description="Endonuclease/exonuclease/phosphatase" evidence="27">
    <location>
        <begin position="4493"/>
        <end position="4693"/>
    </location>
</feature>
<dbReference type="InterPro" id="IPR001930">
    <property type="entry name" value="Peptidase_M1"/>
</dbReference>
<evidence type="ECO:0000256" key="23">
    <source>
        <dbReference type="PIRSR" id="PIRSR634016-3"/>
    </source>
</evidence>
<dbReference type="InterPro" id="IPR014782">
    <property type="entry name" value="Peptidase_M1_dom"/>
</dbReference>
<dbReference type="InterPro" id="IPR042097">
    <property type="entry name" value="Aminopeptidase_N-like_N_sf"/>
</dbReference>
<dbReference type="GO" id="GO:0016285">
    <property type="term" value="F:alanyl aminopeptidase activity"/>
    <property type="evidence" value="ECO:0007669"/>
    <property type="project" value="UniProtKB-EC"/>
</dbReference>
<evidence type="ECO:0000256" key="1">
    <source>
        <dbReference type="ARBA" id="ARBA00000098"/>
    </source>
</evidence>
<evidence type="ECO:0000256" key="7">
    <source>
        <dbReference type="ARBA" id="ARBA00022475"/>
    </source>
</evidence>
<dbReference type="InterPro" id="IPR027268">
    <property type="entry name" value="Peptidase_M4/M1_CTD_sf"/>
</dbReference>